<evidence type="ECO:0000259" key="2">
    <source>
        <dbReference type="Pfam" id="PF13845"/>
    </source>
</evidence>
<dbReference type="EMBL" id="CP158374">
    <property type="protein sequence ID" value="XBX83576.1"/>
    <property type="molecule type" value="Genomic_DNA"/>
</dbReference>
<proteinExistence type="predicted"/>
<dbReference type="InterPro" id="IPR026004">
    <property type="entry name" value="Septum_form"/>
</dbReference>
<feature type="domain" description="Septum formation-related" evidence="2">
    <location>
        <begin position="84"/>
        <end position="179"/>
    </location>
</feature>
<reference evidence="3" key="1">
    <citation type="submission" date="2024-05" db="EMBL/GenBank/DDBJ databases">
        <authorList>
            <person name="Yu L."/>
        </authorList>
    </citation>
    <scope>NUCLEOTIDE SEQUENCE</scope>
    <source>
        <strain evidence="3">G08B096</strain>
    </source>
</reference>
<dbReference type="RefSeq" id="WP_350349578.1">
    <property type="nucleotide sequence ID" value="NZ_CP158374.1"/>
</dbReference>
<accession>A0AAU7WCY4</accession>
<gene>
    <name evidence="3" type="ORF">ABIQ69_06615</name>
</gene>
<evidence type="ECO:0000313" key="3">
    <source>
        <dbReference type="EMBL" id="XBX83576.1"/>
    </source>
</evidence>
<dbReference type="PROSITE" id="PS51257">
    <property type="entry name" value="PROKAR_LIPOPROTEIN"/>
    <property type="match status" value="1"/>
</dbReference>
<organism evidence="3">
    <name type="scientific">Agromyces sp. G08B096</name>
    <dbReference type="NCBI Taxonomy" id="3156399"/>
    <lineage>
        <taxon>Bacteria</taxon>
        <taxon>Bacillati</taxon>
        <taxon>Actinomycetota</taxon>
        <taxon>Actinomycetes</taxon>
        <taxon>Micrococcales</taxon>
        <taxon>Microbacteriaceae</taxon>
        <taxon>Agromyces</taxon>
    </lineage>
</organism>
<dbReference type="Pfam" id="PF13845">
    <property type="entry name" value="Septum_form"/>
    <property type="match status" value="1"/>
</dbReference>
<protein>
    <submittedName>
        <fullName evidence="3">Septum formation family protein</fullName>
    </submittedName>
</protein>
<dbReference type="AlphaFoldDB" id="A0AAU7WCY4"/>
<feature type="region of interest" description="Disordered" evidence="1">
    <location>
        <begin position="37"/>
        <end position="74"/>
    </location>
</feature>
<evidence type="ECO:0000256" key="1">
    <source>
        <dbReference type="SAM" id="MobiDB-lite"/>
    </source>
</evidence>
<name>A0AAU7WCY4_9MICO</name>
<sequence>MRSSQERETTGTASRRIRLAGVLLLAAVTLTGCSGATGAPTPSDGASATTPPASATAGTPSPTAAGAEERAAVRSPAPFEPELGMCLDARKDAVPGPETIVSCDEEHDDEVYAVFDLADGAFPGDSAVEGAARAGCLDRFAAFIGIPFAESVLEVYTFHPDEAAWSSGDRRVACVVWNPSDTVTGSLAGAGY</sequence>
<feature type="compositionally biased region" description="Low complexity" evidence="1">
    <location>
        <begin position="39"/>
        <end position="66"/>
    </location>
</feature>